<comment type="caution">
    <text evidence="1">The sequence shown here is derived from an EMBL/GenBank/DDBJ whole genome shotgun (WGS) entry which is preliminary data.</text>
</comment>
<protein>
    <submittedName>
        <fullName evidence="1">Uncharacterized protein</fullName>
    </submittedName>
</protein>
<keyword evidence="2" id="KW-1185">Reference proteome</keyword>
<sequence length="102" mass="11340">MDCWPTVDTCNLLSHFLVNISKPTLTTIVPIEMIGHESSSSALGVRALLPQPLHLTRIIHLVELQQAQLHLLMLVLDLLRLRVGLLLALLRATAETEDEVES</sequence>
<organism evidence="1 2">
    <name type="scientific">Smallanthus sonchifolius</name>
    <dbReference type="NCBI Taxonomy" id="185202"/>
    <lineage>
        <taxon>Eukaryota</taxon>
        <taxon>Viridiplantae</taxon>
        <taxon>Streptophyta</taxon>
        <taxon>Embryophyta</taxon>
        <taxon>Tracheophyta</taxon>
        <taxon>Spermatophyta</taxon>
        <taxon>Magnoliopsida</taxon>
        <taxon>eudicotyledons</taxon>
        <taxon>Gunneridae</taxon>
        <taxon>Pentapetalae</taxon>
        <taxon>asterids</taxon>
        <taxon>campanulids</taxon>
        <taxon>Asterales</taxon>
        <taxon>Asteraceae</taxon>
        <taxon>Asteroideae</taxon>
        <taxon>Heliantheae alliance</taxon>
        <taxon>Millerieae</taxon>
        <taxon>Smallanthus</taxon>
    </lineage>
</organism>
<accession>A0ACB9DDM1</accession>
<proteinExistence type="predicted"/>
<reference evidence="2" key="1">
    <citation type="journal article" date="2022" name="Mol. Ecol. Resour.">
        <title>The genomes of chicory, endive, great burdock and yacon provide insights into Asteraceae palaeo-polyploidization history and plant inulin production.</title>
        <authorList>
            <person name="Fan W."/>
            <person name="Wang S."/>
            <person name="Wang H."/>
            <person name="Wang A."/>
            <person name="Jiang F."/>
            <person name="Liu H."/>
            <person name="Zhao H."/>
            <person name="Xu D."/>
            <person name="Zhang Y."/>
        </authorList>
    </citation>
    <scope>NUCLEOTIDE SEQUENCE [LARGE SCALE GENOMIC DNA]</scope>
    <source>
        <strain evidence="2">cv. Yunnan</strain>
    </source>
</reference>
<dbReference type="Proteomes" id="UP001056120">
    <property type="component" value="Linkage Group LG19"/>
</dbReference>
<evidence type="ECO:0000313" key="2">
    <source>
        <dbReference type="Proteomes" id="UP001056120"/>
    </source>
</evidence>
<name>A0ACB9DDM1_9ASTR</name>
<reference evidence="1 2" key="2">
    <citation type="journal article" date="2022" name="Mol. Ecol. Resour.">
        <title>The genomes of chicory, endive, great burdock and yacon provide insights into Asteraceae paleo-polyploidization history and plant inulin production.</title>
        <authorList>
            <person name="Fan W."/>
            <person name="Wang S."/>
            <person name="Wang H."/>
            <person name="Wang A."/>
            <person name="Jiang F."/>
            <person name="Liu H."/>
            <person name="Zhao H."/>
            <person name="Xu D."/>
            <person name="Zhang Y."/>
        </authorList>
    </citation>
    <scope>NUCLEOTIDE SEQUENCE [LARGE SCALE GENOMIC DNA]</scope>
    <source>
        <strain evidence="2">cv. Yunnan</strain>
        <tissue evidence="1">Leaves</tissue>
    </source>
</reference>
<gene>
    <name evidence="1" type="ORF">L1987_57718</name>
</gene>
<dbReference type="EMBL" id="CM042036">
    <property type="protein sequence ID" value="KAI3744630.1"/>
    <property type="molecule type" value="Genomic_DNA"/>
</dbReference>
<evidence type="ECO:0000313" key="1">
    <source>
        <dbReference type="EMBL" id="KAI3744630.1"/>
    </source>
</evidence>